<feature type="transmembrane region" description="Helical" evidence="12">
    <location>
        <begin position="533"/>
        <end position="554"/>
    </location>
</feature>
<evidence type="ECO:0000256" key="7">
    <source>
        <dbReference type="ARBA" id="ARBA00023316"/>
    </source>
</evidence>
<evidence type="ECO:0000256" key="12">
    <source>
        <dbReference type="SAM" id="Phobius"/>
    </source>
</evidence>
<dbReference type="InterPro" id="IPR029044">
    <property type="entry name" value="Nucleotide-diphossugar_trans"/>
</dbReference>
<dbReference type="PANTHER" id="PTHR13301">
    <property type="entry name" value="X-BOX TRANSCRIPTION FACTOR-RELATED"/>
    <property type="match status" value="1"/>
</dbReference>
<keyword evidence="3" id="KW-0808">Transferase</keyword>
<feature type="binding site" evidence="9">
    <location>
        <position position="130"/>
    </location>
    <ligand>
        <name>UDP-alpha-D-glucose</name>
        <dbReference type="ChEBI" id="CHEBI:58885"/>
    </ligand>
</feature>
<feature type="binding site" evidence="10">
    <location>
        <position position="319"/>
    </location>
    <ligand>
        <name>Mn(2+)</name>
        <dbReference type="ChEBI" id="CHEBI:29035"/>
    </ligand>
</feature>
<reference evidence="13 14" key="1">
    <citation type="submission" date="2024-11" db="EMBL/GenBank/DDBJ databases">
        <title>A near-complete genome assembly of Cinchona calisaya.</title>
        <authorList>
            <person name="Lian D.C."/>
            <person name="Zhao X.W."/>
            <person name="Wei L."/>
        </authorList>
    </citation>
    <scope>NUCLEOTIDE SEQUENCE [LARGE SCALE GENOMIC DNA]</scope>
    <source>
        <tissue evidence="13">Nenye</tissue>
    </source>
</reference>
<dbReference type="SUPFAM" id="SSF53448">
    <property type="entry name" value="Nucleotide-diphospho-sugar transferases"/>
    <property type="match status" value="1"/>
</dbReference>
<feature type="binding site" evidence="10">
    <location>
        <position position="295"/>
    </location>
    <ligand>
        <name>Mn(2+)</name>
        <dbReference type="ChEBI" id="CHEBI:29035"/>
    </ligand>
</feature>
<evidence type="ECO:0000313" key="13">
    <source>
        <dbReference type="EMBL" id="KAL3506593.1"/>
    </source>
</evidence>
<evidence type="ECO:0000256" key="11">
    <source>
        <dbReference type="SAM" id="MobiDB-lite"/>
    </source>
</evidence>
<evidence type="ECO:0000256" key="3">
    <source>
        <dbReference type="ARBA" id="ARBA00022679"/>
    </source>
</evidence>
<feature type="binding site" evidence="9">
    <location>
        <position position="159"/>
    </location>
    <ligand>
        <name>UDP-alpha-D-glucose</name>
        <dbReference type="ChEBI" id="CHEBI:58885"/>
    </ligand>
</feature>
<feature type="active site" evidence="8">
    <location>
        <position position="159"/>
    </location>
</feature>
<evidence type="ECO:0000256" key="6">
    <source>
        <dbReference type="ARBA" id="ARBA00023136"/>
    </source>
</evidence>
<dbReference type="AlphaFoldDB" id="A0ABD2YGS4"/>
<keyword evidence="2" id="KW-0328">Glycosyltransferase</keyword>
<keyword evidence="7" id="KW-0961">Cell wall biogenesis/degradation</keyword>
<keyword evidence="5 12" id="KW-1133">Transmembrane helix</keyword>
<feature type="transmembrane region" description="Helical" evidence="12">
    <location>
        <begin position="664"/>
        <end position="687"/>
    </location>
</feature>
<gene>
    <name evidence="13" type="ORF">ACH5RR_031975</name>
</gene>
<dbReference type="Gene3D" id="3.90.550.10">
    <property type="entry name" value="Spore Coat Polysaccharide Biosynthesis Protein SpsA, Chain A"/>
    <property type="match status" value="2"/>
</dbReference>
<comment type="subcellular location">
    <subcellularLocation>
        <location evidence="1">Endomembrane system</location>
        <topology evidence="1">Multi-pass membrane protein</topology>
    </subcellularLocation>
</comment>
<keyword evidence="4 12" id="KW-0812">Transmembrane</keyword>
<evidence type="ECO:0000256" key="10">
    <source>
        <dbReference type="PIRSR" id="PIRSR605150-3"/>
    </source>
</evidence>
<feature type="transmembrane region" description="Helical" evidence="12">
    <location>
        <begin position="574"/>
        <end position="594"/>
    </location>
</feature>
<feature type="binding site" evidence="9">
    <location>
        <position position="129"/>
    </location>
    <ligand>
        <name>UDP-alpha-D-glucose</name>
        <dbReference type="ChEBI" id="CHEBI:58885"/>
    </ligand>
</feature>
<dbReference type="FunFam" id="3.90.550.10:FF:000135">
    <property type="entry name" value="Cellulose synthase-like protein G3"/>
    <property type="match status" value="1"/>
</dbReference>
<feature type="transmembrane region" description="Helical" evidence="12">
    <location>
        <begin position="699"/>
        <end position="718"/>
    </location>
</feature>
<evidence type="ECO:0000256" key="4">
    <source>
        <dbReference type="ARBA" id="ARBA00022692"/>
    </source>
</evidence>
<dbReference type="EMBL" id="JBJUIK010000013">
    <property type="protein sequence ID" value="KAL3506593.1"/>
    <property type="molecule type" value="Genomic_DNA"/>
</dbReference>
<protein>
    <recommendedName>
        <fullName evidence="15">Cellulose synthase-like protein G3</fullName>
    </recommendedName>
</protein>
<keyword evidence="6 12" id="KW-0472">Membrane</keyword>
<feature type="active site" evidence="8">
    <location>
        <position position="463"/>
    </location>
</feature>
<evidence type="ECO:0000256" key="8">
    <source>
        <dbReference type="PIRSR" id="PIRSR605150-1"/>
    </source>
</evidence>
<evidence type="ECO:0000256" key="9">
    <source>
        <dbReference type="PIRSR" id="PIRSR605150-2"/>
    </source>
</evidence>
<proteinExistence type="predicted"/>
<dbReference type="GO" id="GO:0016757">
    <property type="term" value="F:glycosyltransferase activity"/>
    <property type="evidence" value="ECO:0007669"/>
    <property type="project" value="UniProtKB-KW"/>
</dbReference>
<evidence type="ECO:0000313" key="14">
    <source>
        <dbReference type="Proteomes" id="UP001630127"/>
    </source>
</evidence>
<feature type="region of interest" description="Disordered" evidence="11">
    <location>
        <begin position="1"/>
        <end position="20"/>
    </location>
</feature>
<dbReference type="GO" id="GO:0012505">
    <property type="term" value="C:endomembrane system"/>
    <property type="evidence" value="ECO:0007669"/>
    <property type="project" value="UniProtKB-SubCell"/>
</dbReference>
<comment type="caution">
    <text evidence="13">The sequence shown here is derived from an EMBL/GenBank/DDBJ whole genome shotgun (WGS) entry which is preliminary data.</text>
</comment>
<dbReference type="Proteomes" id="UP001630127">
    <property type="component" value="Unassembled WGS sequence"/>
</dbReference>
<feature type="transmembrane region" description="Helical" evidence="12">
    <location>
        <begin position="730"/>
        <end position="747"/>
    </location>
</feature>
<evidence type="ECO:0008006" key="15">
    <source>
        <dbReference type="Google" id="ProtNLM"/>
    </source>
</evidence>
<dbReference type="InterPro" id="IPR005150">
    <property type="entry name" value="Cellulose_synth"/>
</dbReference>
<accession>A0ABD2YGS4</accession>
<feature type="transmembrane region" description="Helical" evidence="12">
    <location>
        <begin position="69"/>
        <end position="89"/>
    </location>
</feature>
<sequence>MKQSLQFPKTNKEMEPSSTPLNKAPLHSIRSLHTVVFNRIFAVIYTLALLCLLYHHALKLLNSTTLPSFFVSISMFISDILLGFMWITAQGFRICPVTRQEFPENLEKIVDRKDFPALDIFICTADPYKEPPINVVNTALSVMAYDYPTEKLSIYVSDDGGSELTLCAFMEAAKFGTHWLGFCRENKVMDRCPDAYFRRQYTMNSQTEKIKIMYEYMKKRVENVVESGRIDEYITSEEERQAFSKWTKGFSRQDHPAVIQVLLESGKDKDVTGHSMPNLIYVSRQKSSTSPHHFKAGALNTLLRVSATMTNGPIILTQDCDMFSNDPKTPYNLLCYLMDPSIRPKLAYVQFPQCFHGLNKNDIYSSEMKRWFHINPKGMDGLFGPDNMGSGCFFVRRALFGGPSESSFVQPEMARLSPDYAVNGSIKSEYILDLANHVAGCDYENRTNWGTKMGFRYGSLVEDYYTGYHLHSQGWKSIFCHPKRPAFLGDIPNSLFDVVNQGIRWSIGLLEVAFSKYSPLTFGMRALGPRMSLCYAHYAFSPTWSIPITIYAFLPQLTLLNKMYIFPQVSDPWFFLYVFLFLGAYGQDCLEFILAQGTFARWWNEQRIWIIRGLSNYFFGSLEFIIKNMGFATHGFNVTSKVVDDEQSKRYDQGIFEFGVHSPIFFPLATAAIINLVALLGGTMQILKGGNLDDVFVQLFVAGFAMLNCLPIYEAMILRPDKGRMPTKTTIISIFLAWSLYLVASLIL</sequence>
<evidence type="ECO:0000256" key="2">
    <source>
        <dbReference type="ARBA" id="ARBA00022676"/>
    </source>
</evidence>
<evidence type="ECO:0000256" key="1">
    <source>
        <dbReference type="ARBA" id="ARBA00004127"/>
    </source>
</evidence>
<organism evidence="13 14">
    <name type="scientific">Cinchona calisaya</name>
    <dbReference type="NCBI Taxonomy" id="153742"/>
    <lineage>
        <taxon>Eukaryota</taxon>
        <taxon>Viridiplantae</taxon>
        <taxon>Streptophyta</taxon>
        <taxon>Embryophyta</taxon>
        <taxon>Tracheophyta</taxon>
        <taxon>Spermatophyta</taxon>
        <taxon>Magnoliopsida</taxon>
        <taxon>eudicotyledons</taxon>
        <taxon>Gunneridae</taxon>
        <taxon>Pentapetalae</taxon>
        <taxon>asterids</taxon>
        <taxon>lamiids</taxon>
        <taxon>Gentianales</taxon>
        <taxon>Rubiaceae</taxon>
        <taxon>Cinchonoideae</taxon>
        <taxon>Cinchoneae</taxon>
        <taxon>Cinchona</taxon>
    </lineage>
</organism>
<name>A0ABD2YGS4_9GENT</name>
<evidence type="ECO:0000256" key="5">
    <source>
        <dbReference type="ARBA" id="ARBA00022989"/>
    </source>
</evidence>
<keyword evidence="14" id="KW-1185">Reference proteome</keyword>
<feature type="transmembrane region" description="Helical" evidence="12">
    <location>
        <begin position="36"/>
        <end position="57"/>
    </location>
</feature>
<dbReference type="GO" id="GO:0071555">
    <property type="term" value="P:cell wall organization"/>
    <property type="evidence" value="ECO:0007669"/>
    <property type="project" value="UniProtKB-KW"/>
</dbReference>
<dbReference type="Pfam" id="PF03552">
    <property type="entry name" value="Cellulose_synt"/>
    <property type="match status" value="2"/>
</dbReference>